<proteinExistence type="predicted"/>
<feature type="coiled-coil region" evidence="1">
    <location>
        <begin position="56"/>
        <end position="113"/>
    </location>
</feature>
<dbReference type="Proteomes" id="UP001107558">
    <property type="component" value="Chromosome 2"/>
</dbReference>
<dbReference type="OrthoDB" id="10517575at2759"/>
<evidence type="ECO:0000256" key="1">
    <source>
        <dbReference type="SAM" id="Coils"/>
    </source>
</evidence>
<reference evidence="2" key="1">
    <citation type="submission" date="2021-03" db="EMBL/GenBank/DDBJ databases">
        <title>Chromosome level genome of the anhydrobiotic midge Polypedilum vanderplanki.</title>
        <authorList>
            <person name="Yoshida Y."/>
            <person name="Kikawada T."/>
            <person name="Gusev O."/>
        </authorList>
    </citation>
    <scope>NUCLEOTIDE SEQUENCE</scope>
    <source>
        <strain evidence="2">NIAS01</strain>
        <tissue evidence="2">Whole body or cell culture</tissue>
    </source>
</reference>
<keyword evidence="3" id="KW-1185">Reference proteome</keyword>
<dbReference type="EMBL" id="JADBJN010000002">
    <property type="protein sequence ID" value="KAG5677558.1"/>
    <property type="molecule type" value="Genomic_DNA"/>
</dbReference>
<gene>
    <name evidence="2" type="ORF">PVAND_007308</name>
</gene>
<comment type="caution">
    <text evidence="2">The sequence shown here is derived from an EMBL/GenBank/DDBJ whole genome shotgun (WGS) entry which is preliminary data.</text>
</comment>
<organism evidence="2 3">
    <name type="scientific">Polypedilum vanderplanki</name>
    <name type="common">Sleeping chironomid midge</name>
    <dbReference type="NCBI Taxonomy" id="319348"/>
    <lineage>
        <taxon>Eukaryota</taxon>
        <taxon>Metazoa</taxon>
        <taxon>Ecdysozoa</taxon>
        <taxon>Arthropoda</taxon>
        <taxon>Hexapoda</taxon>
        <taxon>Insecta</taxon>
        <taxon>Pterygota</taxon>
        <taxon>Neoptera</taxon>
        <taxon>Endopterygota</taxon>
        <taxon>Diptera</taxon>
        <taxon>Nematocera</taxon>
        <taxon>Chironomoidea</taxon>
        <taxon>Chironomidae</taxon>
        <taxon>Chironominae</taxon>
        <taxon>Polypedilum</taxon>
        <taxon>Polypedilum</taxon>
    </lineage>
</organism>
<protein>
    <submittedName>
        <fullName evidence="2">Uncharacterized protein</fullName>
    </submittedName>
</protein>
<evidence type="ECO:0000313" key="2">
    <source>
        <dbReference type="EMBL" id="KAG5677558.1"/>
    </source>
</evidence>
<name>A0A9J6C7F0_POLVA</name>
<evidence type="ECO:0000313" key="3">
    <source>
        <dbReference type="Proteomes" id="UP001107558"/>
    </source>
</evidence>
<keyword evidence="1" id="KW-0175">Coiled coil</keyword>
<accession>A0A9J6C7F0</accession>
<sequence length="133" mass="15514">MKKLIDNIVAKNKSIEETLKLCGLENIKIEETIETEISGSKKFHDEIELCNTKSTLSQMERNNKKIMNEIEQSKKTIKLLNECLDRKVNVSEMKQASIKRQIALQKLKSQQQQQYTNENIILKIIQQLKELEP</sequence>
<dbReference type="AlphaFoldDB" id="A0A9J6C7F0"/>